<feature type="compositionally biased region" description="Basic and acidic residues" evidence="1">
    <location>
        <begin position="33"/>
        <end position="55"/>
    </location>
</feature>
<dbReference type="EMBL" id="CADCVV010000017">
    <property type="protein sequence ID" value="CAA9483278.1"/>
    <property type="molecule type" value="Genomic_DNA"/>
</dbReference>
<gene>
    <name evidence="2" type="ORF">AVDCRST_MAG17-256</name>
</gene>
<feature type="non-terminal residue" evidence="2">
    <location>
        <position position="90"/>
    </location>
</feature>
<reference evidence="2" key="1">
    <citation type="submission" date="2020-02" db="EMBL/GenBank/DDBJ databases">
        <authorList>
            <person name="Meier V. D."/>
        </authorList>
    </citation>
    <scope>NUCLEOTIDE SEQUENCE</scope>
    <source>
        <strain evidence="2">AVDCRST_MAG17</strain>
    </source>
</reference>
<organism evidence="2">
    <name type="scientific">uncultured Solirubrobacterales bacterium</name>
    <dbReference type="NCBI Taxonomy" id="768556"/>
    <lineage>
        <taxon>Bacteria</taxon>
        <taxon>Bacillati</taxon>
        <taxon>Actinomycetota</taxon>
        <taxon>Thermoleophilia</taxon>
        <taxon>Solirubrobacterales</taxon>
        <taxon>environmental samples</taxon>
    </lineage>
</organism>
<accession>A0A6J4S0L1</accession>
<name>A0A6J4S0L1_9ACTN</name>
<feature type="region of interest" description="Disordered" evidence="1">
    <location>
        <begin position="1"/>
        <end position="90"/>
    </location>
</feature>
<sequence>AICKRGREDCRHRSGRHRGRGGGLPPARQPLLHGDRRVRERRPARQGEPGAGERRLGRHGLGHRDRPERKRRHPHDPQRSAGSAQDGHHR</sequence>
<feature type="non-terminal residue" evidence="2">
    <location>
        <position position="1"/>
    </location>
</feature>
<evidence type="ECO:0000313" key="2">
    <source>
        <dbReference type="EMBL" id="CAA9483278.1"/>
    </source>
</evidence>
<feature type="compositionally biased region" description="Basic and acidic residues" evidence="1">
    <location>
        <begin position="1"/>
        <end position="12"/>
    </location>
</feature>
<proteinExistence type="predicted"/>
<evidence type="ECO:0000256" key="1">
    <source>
        <dbReference type="SAM" id="MobiDB-lite"/>
    </source>
</evidence>
<protein>
    <submittedName>
        <fullName evidence="2">Uncharacterized protein</fullName>
    </submittedName>
</protein>
<dbReference type="AlphaFoldDB" id="A0A6J4S0L1"/>